<reference evidence="8 9" key="1">
    <citation type="submission" date="2020-07" db="EMBL/GenBank/DDBJ databases">
        <title>Genomic Encyclopedia of Type Strains, Phase IV (KMG-V): Genome sequencing to study the core and pangenomes of soil and plant-associated prokaryotes.</title>
        <authorList>
            <person name="Whitman W."/>
        </authorList>
    </citation>
    <scope>NUCLEOTIDE SEQUENCE [LARGE SCALE GENOMIC DNA]</scope>
    <source>
        <strain evidence="8 9">SAS40</strain>
    </source>
</reference>
<keyword evidence="6 8" id="KW-0449">Lipoprotein</keyword>
<dbReference type="Pfam" id="PF13627">
    <property type="entry name" value="LptM_cons"/>
    <property type="match status" value="1"/>
</dbReference>
<dbReference type="GO" id="GO:0009279">
    <property type="term" value="C:cell outer membrane"/>
    <property type="evidence" value="ECO:0007669"/>
    <property type="project" value="UniProtKB-SubCell"/>
</dbReference>
<dbReference type="RefSeq" id="WP_179590920.1">
    <property type="nucleotide sequence ID" value="NZ_JACBYR010000004.1"/>
</dbReference>
<comment type="subcellular location">
    <subcellularLocation>
        <location evidence="1">Cell outer membrane</location>
        <topology evidence="1">Lipid-anchor</topology>
    </subcellularLocation>
</comment>
<keyword evidence="9" id="KW-1185">Reference proteome</keyword>
<comment type="caution">
    <text evidence="8">The sequence shown here is derived from an EMBL/GenBank/DDBJ whole genome shotgun (WGS) entry which is preliminary data.</text>
</comment>
<organism evidence="8 9">
    <name type="scientific">Pigmentiphaga litoralis</name>
    <dbReference type="NCBI Taxonomy" id="516702"/>
    <lineage>
        <taxon>Bacteria</taxon>
        <taxon>Pseudomonadati</taxon>
        <taxon>Pseudomonadota</taxon>
        <taxon>Betaproteobacteria</taxon>
        <taxon>Burkholderiales</taxon>
        <taxon>Alcaligenaceae</taxon>
        <taxon>Pigmentiphaga</taxon>
    </lineage>
</organism>
<protein>
    <submittedName>
        <fullName evidence="8">Putative small lipoprotein YifL</fullName>
    </submittedName>
</protein>
<dbReference type="AlphaFoldDB" id="A0A7Y9LQK9"/>
<evidence type="ECO:0000256" key="5">
    <source>
        <dbReference type="ARBA" id="ARBA00023237"/>
    </source>
</evidence>
<keyword evidence="2" id="KW-0732">Signal</keyword>
<proteinExistence type="predicted"/>
<dbReference type="Proteomes" id="UP000542125">
    <property type="component" value="Unassembled WGS sequence"/>
</dbReference>
<accession>A0A7Y9LQK9</accession>
<evidence type="ECO:0000256" key="6">
    <source>
        <dbReference type="ARBA" id="ARBA00023288"/>
    </source>
</evidence>
<dbReference type="EMBL" id="JACBYR010000004">
    <property type="protein sequence ID" value="NYE86131.1"/>
    <property type="molecule type" value="Genomic_DNA"/>
</dbReference>
<evidence type="ECO:0000313" key="8">
    <source>
        <dbReference type="EMBL" id="NYE86131.1"/>
    </source>
</evidence>
<name>A0A7Y9LQK9_9BURK</name>
<feature type="region of interest" description="Disordered" evidence="7">
    <location>
        <begin position="69"/>
        <end position="106"/>
    </location>
</feature>
<evidence type="ECO:0000256" key="7">
    <source>
        <dbReference type="SAM" id="MobiDB-lite"/>
    </source>
</evidence>
<evidence type="ECO:0000256" key="1">
    <source>
        <dbReference type="ARBA" id="ARBA00004459"/>
    </source>
</evidence>
<feature type="compositionally biased region" description="Low complexity" evidence="7">
    <location>
        <begin position="80"/>
        <end position="96"/>
    </location>
</feature>
<evidence type="ECO:0000256" key="3">
    <source>
        <dbReference type="ARBA" id="ARBA00023136"/>
    </source>
</evidence>
<gene>
    <name evidence="8" type="ORF">FHW18_005457</name>
</gene>
<keyword evidence="5" id="KW-0998">Cell outer membrane</keyword>
<sequence>MTPSRTARAACQPSFGLADARIVASAARLAPNTPDATRAAPAARWLVRGVVVAGLTVLAACGQKGPLFIPDDAGKPIPPTTSATYPSSSTATRTTSQNRATFPTLP</sequence>
<keyword evidence="4" id="KW-0564">Palmitate</keyword>
<dbReference type="InterPro" id="IPR032831">
    <property type="entry name" value="LptM_cons"/>
</dbReference>
<dbReference type="NCBIfam" id="NF047847">
    <property type="entry name" value="SS_mature_LptM"/>
    <property type="match status" value="1"/>
</dbReference>
<evidence type="ECO:0000256" key="2">
    <source>
        <dbReference type="ARBA" id="ARBA00022729"/>
    </source>
</evidence>
<evidence type="ECO:0000313" key="9">
    <source>
        <dbReference type="Proteomes" id="UP000542125"/>
    </source>
</evidence>
<evidence type="ECO:0000256" key="4">
    <source>
        <dbReference type="ARBA" id="ARBA00023139"/>
    </source>
</evidence>
<keyword evidence="3" id="KW-0472">Membrane</keyword>
<feature type="compositionally biased region" description="Polar residues" evidence="7">
    <location>
        <begin position="97"/>
        <end position="106"/>
    </location>
</feature>